<sequence length="92" mass="10189">MLGDLKEGFIPSPKNTKEARPCAIDVLMPSLRCCLAQSMIGRNKEQYASYMMYCILFQAFRGGTDSTNRNLISSSVTSLLAVRANRKKGPIL</sequence>
<protein>
    <submittedName>
        <fullName evidence="1">Uncharacterized protein</fullName>
    </submittedName>
</protein>
<proteinExistence type="predicted"/>
<organism evidence="1">
    <name type="scientific">Arundo donax</name>
    <name type="common">Giant reed</name>
    <name type="synonym">Donax arundinaceus</name>
    <dbReference type="NCBI Taxonomy" id="35708"/>
    <lineage>
        <taxon>Eukaryota</taxon>
        <taxon>Viridiplantae</taxon>
        <taxon>Streptophyta</taxon>
        <taxon>Embryophyta</taxon>
        <taxon>Tracheophyta</taxon>
        <taxon>Spermatophyta</taxon>
        <taxon>Magnoliopsida</taxon>
        <taxon>Liliopsida</taxon>
        <taxon>Poales</taxon>
        <taxon>Poaceae</taxon>
        <taxon>PACMAD clade</taxon>
        <taxon>Arundinoideae</taxon>
        <taxon>Arundineae</taxon>
        <taxon>Arundo</taxon>
    </lineage>
</organism>
<dbReference type="AlphaFoldDB" id="A0A0A9GHW0"/>
<evidence type="ECO:0000313" key="1">
    <source>
        <dbReference type="EMBL" id="JAE23029.1"/>
    </source>
</evidence>
<dbReference type="EMBL" id="GBRH01174867">
    <property type="protein sequence ID" value="JAE23029.1"/>
    <property type="molecule type" value="Transcribed_RNA"/>
</dbReference>
<accession>A0A0A9GHW0</accession>
<reference evidence="1" key="1">
    <citation type="submission" date="2014-09" db="EMBL/GenBank/DDBJ databases">
        <authorList>
            <person name="Magalhaes I.L.F."/>
            <person name="Oliveira U."/>
            <person name="Santos F.R."/>
            <person name="Vidigal T.H.D.A."/>
            <person name="Brescovit A.D."/>
            <person name="Santos A.J."/>
        </authorList>
    </citation>
    <scope>NUCLEOTIDE SEQUENCE</scope>
    <source>
        <tissue evidence="1">Shoot tissue taken approximately 20 cm above the soil surface</tissue>
    </source>
</reference>
<name>A0A0A9GHW0_ARUDO</name>
<reference evidence="1" key="2">
    <citation type="journal article" date="2015" name="Data Brief">
        <title>Shoot transcriptome of the giant reed, Arundo donax.</title>
        <authorList>
            <person name="Barrero R.A."/>
            <person name="Guerrero F.D."/>
            <person name="Moolhuijzen P."/>
            <person name="Goolsby J.A."/>
            <person name="Tidwell J."/>
            <person name="Bellgard S.E."/>
            <person name="Bellgard M.I."/>
        </authorList>
    </citation>
    <scope>NUCLEOTIDE SEQUENCE</scope>
    <source>
        <tissue evidence="1">Shoot tissue taken approximately 20 cm above the soil surface</tissue>
    </source>
</reference>